<sequence>MVVVAWPCLASVGIVGLALLARASGGFRSVSSRFRSPALGRQSVVAPARVASRPYGLFPIFGVPTALAGEGLVIPTGPSSRGSPPYFLQLGARRRESSVSDGLRRWLVAPCVVSSSESECCELLYSNPWVATRTLGSLAGVREVRSLQLVSERGSTEICKEVITIAVPKQGVWLPCRIRVHATVGCSCCCVACVVSVVARCVRVVVVRLALDSLAVIFPVWTTVVGKSRCGAPGRLWQIWVCVPLCLREPACGVAFTGAGLLPMELVEEPFGVVLVRVSLRTVPYSFLSVDVLPQGLRYVVVLAGAFWRVFPERCLGGSSGGSPRNGLHCFCSL</sequence>
<evidence type="ECO:0000313" key="2">
    <source>
        <dbReference type="Proteomes" id="UP000652761"/>
    </source>
</evidence>
<dbReference type="Proteomes" id="UP000652761">
    <property type="component" value="Unassembled WGS sequence"/>
</dbReference>
<accession>A0A843W930</accession>
<gene>
    <name evidence="1" type="ORF">Taro_038818</name>
</gene>
<protein>
    <submittedName>
        <fullName evidence="1">Uncharacterized protein</fullName>
    </submittedName>
</protein>
<comment type="caution">
    <text evidence="1">The sequence shown here is derived from an EMBL/GenBank/DDBJ whole genome shotgun (WGS) entry which is preliminary data.</text>
</comment>
<dbReference type="AlphaFoldDB" id="A0A843W930"/>
<organism evidence="1 2">
    <name type="scientific">Colocasia esculenta</name>
    <name type="common">Wild taro</name>
    <name type="synonym">Arum esculentum</name>
    <dbReference type="NCBI Taxonomy" id="4460"/>
    <lineage>
        <taxon>Eukaryota</taxon>
        <taxon>Viridiplantae</taxon>
        <taxon>Streptophyta</taxon>
        <taxon>Embryophyta</taxon>
        <taxon>Tracheophyta</taxon>
        <taxon>Spermatophyta</taxon>
        <taxon>Magnoliopsida</taxon>
        <taxon>Liliopsida</taxon>
        <taxon>Araceae</taxon>
        <taxon>Aroideae</taxon>
        <taxon>Colocasieae</taxon>
        <taxon>Colocasia</taxon>
    </lineage>
</organism>
<name>A0A843W930_COLES</name>
<proteinExistence type="predicted"/>
<reference evidence="1" key="1">
    <citation type="submission" date="2017-07" db="EMBL/GenBank/DDBJ databases">
        <title>Taro Niue Genome Assembly and Annotation.</title>
        <authorList>
            <person name="Atibalentja N."/>
            <person name="Keating K."/>
            <person name="Fields C.J."/>
        </authorList>
    </citation>
    <scope>NUCLEOTIDE SEQUENCE</scope>
    <source>
        <strain evidence="1">Niue_2</strain>
        <tissue evidence="1">Leaf</tissue>
    </source>
</reference>
<dbReference type="EMBL" id="NMUH01003516">
    <property type="protein sequence ID" value="MQM05999.1"/>
    <property type="molecule type" value="Genomic_DNA"/>
</dbReference>
<keyword evidence="2" id="KW-1185">Reference proteome</keyword>
<evidence type="ECO:0000313" key="1">
    <source>
        <dbReference type="EMBL" id="MQM05999.1"/>
    </source>
</evidence>